<evidence type="ECO:0000256" key="2">
    <source>
        <dbReference type="ARBA" id="ARBA00022840"/>
    </source>
</evidence>
<dbReference type="Pfam" id="PF08706">
    <property type="entry name" value="D5_N"/>
    <property type="match status" value="1"/>
</dbReference>
<dbReference type="AlphaFoldDB" id="A0A2J7ZIK8"/>
<evidence type="ECO:0000259" key="4">
    <source>
        <dbReference type="PROSITE" id="PS51206"/>
    </source>
</evidence>
<feature type="region of interest" description="Disordered" evidence="3">
    <location>
        <begin position="1"/>
        <end position="29"/>
    </location>
</feature>
<dbReference type="SUPFAM" id="SSF52540">
    <property type="entry name" value="P-loop containing nucleoside triphosphate hydrolases"/>
    <property type="match status" value="1"/>
</dbReference>
<dbReference type="Pfam" id="PF19263">
    <property type="entry name" value="DUF5906"/>
    <property type="match status" value="1"/>
</dbReference>
<dbReference type="EMBL" id="PGGS01001715">
    <property type="protein sequence ID" value="PNH00094.1"/>
    <property type="molecule type" value="Genomic_DNA"/>
</dbReference>
<evidence type="ECO:0000313" key="6">
    <source>
        <dbReference type="Proteomes" id="UP000236333"/>
    </source>
</evidence>
<dbReference type="InterPro" id="IPR014818">
    <property type="entry name" value="Phage/plasmid_primase_P4_C"/>
</dbReference>
<proteinExistence type="predicted"/>
<feature type="domain" description="SF3 helicase" evidence="4">
    <location>
        <begin position="316"/>
        <end position="480"/>
    </location>
</feature>
<dbReference type="InterPro" id="IPR045455">
    <property type="entry name" value="NrS-1_pol-like_helicase"/>
</dbReference>
<dbReference type="Proteomes" id="UP000236333">
    <property type="component" value="Unassembled WGS sequence"/>
</dbReference>
<dbReference type="Gene3D" id="3.40.50.300">
    <property type="entry name" value="P-loop containing nucleotide triphosphate hydrolases"/>
    <property type="match status" value="1"/>
</dbReference>
<accession>A0A2J7ZIK8</accession>
<comment type="caution">
    <text evidence="5">The sequence shown here is derived from an EMBL/GenBank/DDBJ whole genome shotgun (WGS) entry which is preliminary data.</text>
</comment>
<dbReference type="OrthoDB" id="547488at2759"/>
<dbReference type="InterPro" id="IPR027417">
    <property type="entry name" value="P-loop_NTPase"/>
</dbReference>
<gene>
    <name evidence="5" type="ORF">TSOC_014134</name>
</gene>
<name>A0A2J7ZIK8_9CHLO</name>
<organism evidence="5 6">
    <name type="scientific">Tetrabaena socialis</name>
    <dbReference type="NCBI Taxonomy" id="47790"/>
    <lineage>
        <taxon>Eukaryota</taxon>
        <taxon>Viridiplantae</taxon>
        <taxon>Chlorophyta</taxon>
        <taxon>core chlorophytes</taxon>
        <taxon>Chlorophyceae</taxon>
        <taxon>CS clade</taxon>
        <taxon>Chlamydomonadales</taxon>
        <taxon>Tetrabaenaceae</taxon>
        <taxon>Tetrabaena</taxon>
    </lineage>
</organism>
<dbReference type="GO" id="GO:0005524">
    <property type="term" value="F:ATP binding"/>
    <property type="evidence" value="ECO:0007669"/>
    <property type="project" value="UniProtKB-KW"/>
</dbReference>
<dbReference type="PROSITE" id="PS51206">
    <property type="entry name" value="SF3_HELICASE_1"/>
    <property type="match status" value="1"/>
</dbReference>
<keyword evidence="1" id="KW-0547">Nucleotide-binding</keyword>
<reference evidence="5 6" key="1">
    <citation type="journal article" date="2017" name="Mol. Biol. Evol.">
        <title>The 4-celled Tetrabaena socialis nuclear genome reveals the essential components for genetic control of cell number at the origin of multicellularity in the volvocine lineage.</title>
        <authorList>
            <person name="Featherston J."/>
            <person name="Arakaki Y."/>
            <person name="Hanschen E.R."/>
            <person name="Ferris P.J."/>
            <person name="Michod R.E."/>
            <person name="Olson B.J.S.C."/>
            <person name="Nozaki H."/>
            <person name="Durand P.M."/>
        </authorList>
    </citation>
    <scope>NUCLEOTIDE SEQUENCE [LARGE SCALE GENOMIC DNA]</scope>
    <source>
        <strain evidence="5 6">NIES-571</strain>
    </source>
</reference>
<keyword evidence="6" id="KW-1185">Reference proteome</keyword>
<evidence type="ECO:0000313" key="5">
    <source>
        <dbReference type="EMBL" id="PNH00094.1"/>
    </source>
</evidence>
<protein>
    <recommendedName>
        <fullName evidence="4">SF3 helicase domain-containing protein</fullName>
    </recommendedName>
</protein>
<dbReference type="InterPro" id="IPR014015">
    <property type="entry name" value="Helicase_SF3_DNA-vir"/>
</dbReference>
<evidence type="ECO:0000256" key="1">
    <source>
        <dbReference type="ARBA" id="ARBA00022741"/>
    </source>
</evidence>
<sequence length="618" mass="70006">MAGGESTRKKPSAKPKRSGAGSSAGSGAYGQVEVDATPELVEGILSRVDAMCGELRSKYKGRGMIGVDESVTKELIAESCAMFSSLHAEGLLDEDATLRQRVDNAMQILYYVEQARSASTIASRLAAAGVDAEDSVVSKDELAAGLAPFCKLELEQDVNKFQQLLLFLLNSLQHRGYKRFGTDCYEQFYTPEGYNTRAWTLSCSLKDFVYAMTRKETNFDQWLNLTQSKGNAACAADYLASCQDVQFPTLIKNRNIFSFKNGLYDTRKDKFYPYESRGIPPEHVACKYFDLTFDDASVSLEDWYGIPTPHMQSILDFQEFEPEVCRWMYIVIGRLMYNLNDMDRWQVIPYLKGQASSGKSTILLRVCRNLYDKADVGVLSNNIEKKFGIGAFSEKYLFVAPEIKADLQMEQAEFQSMVSGEDMSICMKYQTAHTAEWKVPGIMAGNEVPGWVDNSGSITRRIVLFDFQKRVDNADMDLGKKLELEMANLVKKCNKAYHWAAREYAKHNVWKHLPNYFHQTREDLTENTNALEHFLKSTAVKFGSDVYMPWNDFLVAFQSHARAHNFQHLCKFNKDFYAAAFLRYSLKRSGKESRTYRGGIYNKQWIDGADVADGAEDS</sequence>
<evidence type="ECO:0000256" key="3">
    <source>
        <dbReference type="SAM" id="MobiDB-lite"/>
    </source>
</evidence>
<keyword evidence="2" id="KW-0067">ATP-binding</keyword>